<dbReference type="EMBL" id="JARKIE010000119">
    <property type="protein sequence ID" value="KAJ7681375.1"/>
    <property type="molecule type" value="Genomic_DNA"/>
</dbReference>
<feature type="compositionally biased region" description="Polar residues" evidence="1">
    <location>
        <begin position="15"/>
        <end position="30"/>
    </location>
</feature>
<protein>
    <submittedName>
        <fullName evidence="2">Uncharacterized protein</fullName>
    </submittedName>
</protein>
<evidence type="ECO:0000313" key="3">
    <source>
        <dbReference type="Proteomes" id="UP001221757"/>
    </source>
</evidence>
<name>A0AAD7D676_MYCRO</name>
<keyword evidence="3" id="KW-1185">Reference proteome</keyword>
<feature type="region of interest" description="Disordered" evidence="1">
    <location>
        <begin position="1"/>
        <end position="50"/>
    </location>
</feature>
<feature type="region of interest" description="Disordered" evidence="1">
    <location>
        <begin position="219"/>
        <end position="253"/>
    </location>
</feature>
<accession>A0AAD7D676</accession>
<reference evidence="2" key="1">
    <citation type="submission" date="2023-03" db="EMBL/GenBank/DDBJ databases">
        <title>Massive genome expansion in bonnet fungi (Mycena s.s.) driven by repeated elements and novel gene families across ecological guilds.</title>
        <authorList>
            <consortium name="Lawrence Berkeley National Laboratory"/>
            <person name="Harder C.B."/>
            <person name="Miyauchi S."/>
            <person name="Viragh M."/>
            <person name="Kuo A."/>
            <person name="Thoen E."/>
            <person name="Andreopoulos B."/>
            <person name="Lu D."/>
            <person name="Skrede I."/>
            <person name="Drula E."/>
            <person name="Henrissat B."/>
            <person name="Morin E."/>
            <person name="Kohler A."/>
            <person name="Barry K."/>
            <person name="LaButti K."/>
            <person name="Morin E."/>
            <person name="Salamov A."/>
            <person name="Lipzen A."/>
            <person name="Mereny Z."/>
            <person name="Hegedus B."/>
            <person name="Baldrian P."/>
            <person name="Stursova M."/>
            <person name="Weitz H."/>
            <person name="Taylor A."/>
            <person name="Grigoriev I.V."/>
            <person name="Nagy L.G."/>
            <person name="Martin F."/>
            <person name="Kauserud H."/>
        </authorList>
    </citation>
    <scope>NUCLEOTIDE SEQUENCE</scope>
    <source>
        <strain evidence="2">CBHHK067</strain>
    </source>
</reference>
<feature type="compositionally biased region" description="Basic and acidic residues" evidence="1">
    <location>
        <begin position="244"/>
        <end position="253"/>
    </location>
</feature>
<comment type="caution">
    <text evidence="2">The sequence shown here is derived from an EMBL/GenBank/DDBJ whole genome shotgun (WGS) entry which is preliminary data.</text>
</comment>
<feature type="compositionally biased region" description="Basic and acidic residues" evidence="1">
    <location>
        <begin position="1"/>
        <end position="14"/>
    </location>
</feature>
<organism evidence="2 3">
    <name type="scientific">Mycena rosella</name>
    <name type="common">Pink bonnet</name>
    <name type="synonym">Agaricus rosellus</name>
    <dbReference type="NCBI Taxonomy" id="1033263"/>
    <lineage>
        <taxon>Eukaryota</taxon>
        <taxon>Fungi</taxon>
        <taxon>Dikarya</taxon>
        <taxon>Basidiomycota</taxon>
        <taxon>Agaricomycotina</taxon>
        <taxon>Agaricomycetes</taxon>
        <taxon>Agaricomycetidae</taxon>
        <taxon>Agaricales</taxon>
        <taxon>Marasmiineae</taxon>
        <taxon>Mycenaceae</taxon>
        <taxon>Mycena</taxon>
    </lineage>
</organism>
<gene>
    <name evidence="2" type="ORF">B0H17DRAFT_1182055</name>
</gene>
<sequence>MPLDVVRHDHKNTERTTTAEIHSVNSTKPHNTPDGPHAQQCGNPLASGDAKKRSWARGVKLLLARELARGSDLTPIVAAVPPYEPLGRAVREARRRSTTASRRGVRWSLMAAHGKIGANEVRSGGRPPCQAAASRMSLKPATPGGLKELQLRIGRVKRGMEPSYEVEVFPWDTPWFGLRYRGGDVPFRALGELETQKTSSMGAENPSCRRSLPIRVNQDRKLGGNAPKGCGQYRGGRAAPRAANSDEKGGERQQEVVRAVANGCVSTALRDQGAVQHCTAREWGWVEWSIGGRSVRADPLGANRAALEHWGASGAQTDKGPARGNGATFLRRGQGGAGGRGRGQARYIVDWTESAGYAPKRAMLGLQADSPPQSAFFKCRKQRARKAQRTVTRTIQGNW</sequence>
<dbReference type="AlphaFoldDB" id="A0AAD7D676"/>
<dbReference type="Proteomes" id="UP001221757">
    <property type="component" value="Unassembled WGS sequence"/>
</dbReference>
<evidence type="ECO:0000313" key="2">
    <source>
        <dbReference type="EMBL" id="KAJ7681375.1"/>
    </source>
</evidence>
<evidence type="ECO:0000256" key="1">
    <source>
        <dbReference type="SAM" id="MobiDB-lite"/>
    </source>
</evidence>
<proteinExistence type="predicted"/>